<reference evidence="1" key="1">
    <citation type="submission" date="2021-02" db="EMBL/GenBank/DDBJ databases">
        <authorList>
            <person name="Han P."/>
        </authorList>
    </citation>
    <scope>NUCLEOTIDE SEQUENCE</scope>
    <source>
        <strain evidence="1">Nitrosomonas nitrosa 18-3D</strain>
    </source>
</reference>
<dbReference type="EMBL" id="CAJNAP010000014">
    <property type="protein sequence ID" value="CAE6506279.1"/>
    <property type="molecule type" value="Genomic_DNA"/>
</dbReference>
<comment type="caution">
    <text evidence="1">The sequence shown here is derived from an EMBL/GenBank/DDBJ whole genome shotgun (WGS) entry which is preliminary data.</text>
</comment>
<protein>
    <submittedName>
        <fullName evidence="1">Uncharacterized protein</fullName>
    </submittedName>
</protein>
<dbReference type="Proteomes" id="UP000601736">
    <property type="component" value="Unassembled WGS sequence"/>
</dbReference>
<gene>
    <name evidence="1" type="ORF">NMYAN_210051</name>
</gene>
<evidence type="ECO:0000313" key="2">
    <source>
        <dbReference type="Proteomes" id="UP000601736"/>
    </source>
</evidence>
<proteinExistence type="predicted"/>
<sequence length="36" mass="3838">MISVIGSLGSWAICDNTDGGKEYGVLRAFILTFLSC</sequence>
<evidence type="ECO:0000313" key="1">
    <source>
        <dbReference type="EMBL" id="CAE6506279.1"/>
    </source>
</evidence>
<name>A0A8H8YZM3_9PROT</name>
<accession>A0A8H8YZM3</accession>
<organism evidence="1 2">
    <name type="scientific">Nitrosomonas nitrosa</name>
    <dbReference type="NCBI Taxonomy" id="52442"/>
    <lineage>
        <taxon>Bacteria</taxon>
        <taxon>Pseudomonadati</taxon>
        <taxon>Pseudomonadota</taxon>
        <taxon>Betaproteobacteria</taxon>
        <taxon>Nitrosomonadales</taxon>
        <taxon>Nitrosomonadaceae</taxon>
        <taxon>Nitrosomonas</taxon>
    </lineage>
</organism>
<dbReference type="AlphaFoldDB" id="A0A8H8YZM3"/>